<gene>
    <name evidence="1" type="ORF">J437_LFUL005139</name>
</gene>
<comment type="caution">
    <text evidence="1">The sequence shown here is derived from an EMBL/GenBank/DDBJ whole genome shotgun (WGS) entry which is preliminary data.</text>
</comment>
<organism evidence="1 2">
    <name type="scientific">Ladona fulva</name>
    <name type="common">Scarce chaser dragonfly</name>
    <name type="synonym">Libellula fulva</name>
    <dbReference type="NCBI Taxonomy" id="123851"/>
    <lineage>
        <taxon>Eukaryota</taxon>
        <taxon>Metazoa</taxon>
        <taxon>Ecdysozoa</taxon>
        <taxon>Arthropoda</taxon>
        <taxon>Hexapoda</taxon>
        <taxon>Insecta</taxon>
        <taxon>Pterygota</taxon>
        <taxon>Palaeoptera</taxon>
        <taxon>Odonata</taxon>
        <taxon>Epiprocta</taxon>
        <taxon>Anisoptera</taxon>
        <taxon>Libelluloidea</taxon>
        <taxon>Libellulidae</taxon>
        <taxon>Ladona</taxon>
    </lineage>
</organism>
<dbReference type="EMBL" id="KZ308753">
    <property type="protein sequence ID" value="KAG8233933.1"/>
    <property type="molecule type" value="Genomic_DNA"/>
</dbReference>
<keyword evidence="2" id="KW-1185">Reference proteome</keyword>
<evidence type="ECO:0000313" key="2">
    <source>
        <dbReference type="Proteomes" id="UP000792457"/>
    </source>
</evidence>
<reference evidence="1" key="2">
    <citation type="submission" date="2017-10" db="EMBL/GenBank/DDBJ databases">
        <title>Ladona fulva Genome sequencing and assembly.</title>
        <authorList>
            <person name="Murali S."/>
            <person name="Richards S."/>
            <person name="Bandaranaike D."/>
            <person name="Bellair M."/>
            <person name="Blankenburg K."/>
            <person name="Chao H."/>
            <person name="Dinh H."/>
            <person name="Doddapaneni H."/>
            <person name="Dugan-Rocha S."/>
            <person name="Elkadiri S."/>
            <person name="Gnanaolivu R."/>
            <person name="Hernandez B."/>
            <person name="Skinner E."/>
            <person name="Javaid M."/>
            <person name="Lee S."/>
            <person name="Li M."/>
            <person name="Ming W."/>
            <person name="Munidasa M."/>
            <person name="Muniz J."/>
            <person name="Nguyen L."/>
            <person name="Hughes D."/>
            <person name="Osuji N."/>
            <person name="Pu L.-L."/>
            <person name="Puazo M."/>
            <person name="Qu C."/>
            <person name="Quiroz J."/>
            <person name="Raj R."/>
            <person name="Weissenberger G."/>
            <person name="Xin Y."/>
            <person name="Zou X."/>
            <person name="Han Y."/>
            <person name="Worley K."/>
            <person name="Muzny D."/>
            <person name="Gibbs R."/>
        </authorList>
    </citation>
    <scope>NUCLEOTIDE SEQUENCE</scope>
    <source>
        <strain evidence="1">Sampled in the wild</strain>
    </source>
</reference>
<dbReference type="OrthoDB" id="6343797at2759"/>
<reference evidence="1" key="1">
    <citation type="submission" date="2013-04" db="EMBL/GenBank/DDBJ databases">
        <authorList>
            <person name="Qu J."/>
            <person name="Murali S.C."/>
            <person name="Bandaranaike D."/>
            <person name="Bellair M."/>
            <person name="Blankenburg K."/>
            <person name="Chao H."/>
            <person name="Dinh H."/>
            <person name="Doddapaneni H."/>
            <person name="Downs B."/>
            <person name="Dugan-Rocha S."/>
            <person name="Elkadiri S."/>
            <person name="Gnanaolivu R.D."/>
            <person name="Hernandez B."/>
            <person name="Javaid M."/>
            <person name="Jayaseelan J.C."/>
            <person name="Lee S."/>
            <person name="Li M."/>
            <person name="Ming W."/>
            <person name="Munidasa M."/>
            <person name="Muniz J."/>
            <person name="Nguyen L."/>
            <person name="Ongeri F."/>
            <person name="Osuji N."/>
            <person name="Pu L.-L."/>
            <person name="Puazo M."/>
            <person name="Qu C."/>
            <person name="Quiroz J."/>
            <person name="Raj R."/>
            <person name="Weissenberger G."/>
            <person name="Xin Y."/>
            <person name="Zou X."/>
            <person name="Han Y."/>
            <person name="Richards S."/>
            <person name="Worley K."/>
            <person name="Muzny D."/>
            <person name="Gibbs R."/>
        </authorList>
    </citation>
    <scope>NUCLEOTIDE SEQUENCE</scope>
    <source>
        <strain evidence="1">Sampled in the wild</strain>
    </source>
</reference>
<accession>A0A8K0KGK3</accession>
<sequence>MDIFSRYAWAAALRSTKADEIMKAFEAFFTKKNRGKFKAIRVANLSIDKNLHYQLPICKGENRTTYNNSVHSAIDMQPSKVTEKNAFVIASRLQMKELVKKRLISKLAIIEVFIVVGVDRTRPVPTYKLHDLSGEDLREMPTTCS</sequence>
<dbReference type="AlphaFoldDB" id="A0A8K0KGK3"/>
<proteinExistence type="predicted"/>
<protein>
    <submittedName>
        <fullName evidence="1">Uncharacterized protein</fullName>
    </submittedName>
</protein>
<evidence type="ECO:0000313" key="1">
    <source>
        <dbReference type="EMBL" id="KAG8233933.1"/>
    </source>
</evidence>
<name>A0A8K0KGK3_LADFU</name>
<dbReference type="Proteomes" id="UP000792457">
    <property type="component" value="Unassembled WGS sequence"/>
</dbReference>